<sequence>MADAASCNTCGKSASSELTLKRCARCKTKWYCSHDCQKADWKNHKKACGKSGTDGTPNNDNNNNNNKPTAEDATRRYTTPRPKNLEVFIEKPFHELHSKTWLHNRPKNDVYKLLIDTYRMKMDDQYTFEGEVDVDCVYGGKKDSRIGFRRFLRMVENKSELLPPWWSPEHTQACMAFGLRRQAGDMLSMLACAVEKSDIIEHYDDRFMPMQLRMFGEQIYGKGPAGHSGAAMLAFQMMIEENEGKTTVVT</sequence>
<dbReference type="SUPFAM" id="SSF144232">
    <property type="entry name" value="HIT/MYND zinc finger-like"/>
    <property type="match status" value="1"/>
</dbReference>
<dbReference type="STRING" id="1448321.A0A317WQN7"/>
<dbReference type="GO" id="GO:0000981">
    <property type="term" value="F:DNA-binding transcription factor activity, RNA polymerase II-specific"/>
    <property type="evidence" value="ECO:0007669"/>
    <property type="project" value="TreeGrafter"/>
</dbReference>
<dbReference type="PANTHER" id="PTHR10237">
    <property type="entry name" value="DEFORMED EPIDERMAL AUTOREGULATORY FACTOR 1 HOMOLOG SUPPRESSIN"/>
    <property type="match status" value="1"/>
</dbReference>
<dbReference type="PANTHER" id="PTHR10237:SF14">
    <property type="entry name" value="MYND-TYPE DOMAIN-CONTAINING PROTEIN"/>
    <property type="match status" value="1"/>
</dbReference>
<keyword evidence="2 4" id="KW-0863">Zinc-finger</keyword>
<evidence type="ECO:0000256" key="5">
    <source>
        <dbReference type="SAM" id="MobiDB-lite"/>
    </source>
</evidence>
<feature type="domain" description="MYND-type" evidence="6">
    <location>
        <begin position="7"/>
        <end position="48"/>
    </location>
</feature>
<evidence type="ECO:0000256" key="4">
    <source>
        <dbReference type="PROSITE-ProRule" id="PRU00134"/>
    </source>
</evidence>
<evidence type="ECO:0000313" key="7">
    <source>
        <dbReference type="EMBL" id="PWY88375.1"/>
    </source>
</evidence>
<feature type="region of interest" description="Disordered" evidence="5">
    <location>
        <begin position="47"/>
        <end position="77"/>
    </location>
</feature>
<dbReference type="VEuPathDB" id="FungiDB:BO70DRAFT_331754"/>
<dbReference type="OrthoDB" id="432970at2759"/>
<organism evidence="7 8">
    <name type="scientific">Aspergillus heteromorphus CBS 117.55</name>
    <dbReference type="NCBI Taxonomy" id="1448321"/>
    <lineage>
        <taxon>Eukaryota</taxon>
        <taxon>Fungi</taxon>
        <taxon>Dikarya</taxon>
        <taxon>Ascomycota</taxon>
        <taxon>Pezizomycotina</taxon>
        <taxon>Eurotiomycetes</taxon>
        <taxon>Eurotiomycetidae</taxon>
        <taxon>Eurotiales</taxon>
        <taxon>Aspergillaceae</taxon>
        <taxon>Aspergillus</taxon>
        <taxon>Aspergillus subgen. Circumdati</taxon>
    </lineage>
</organism>
<dbReference type="AlphaFoldDB" id="A0A317WQN7"/>
<dbReference type="Proteomes" id="UP000247233">
    <property type="component" value="Unassembled WGS sequence"/>
</dbReference>
<evidence type="ECO:0000259" key="6">
    <source>
        <dbReference type="PROSITE" id="PS50865"/>
    </source>
</evidence>
<proteinExistence type="predicted"/>
<accession>A0A317WQN7</accession>
<dbReference type="Gene3D" id="6.10.140.2220">
    <property type="match status" value="1"/>
</dbReference>
<dbReference type="GO" id="GO:0008270">
    <property type="term" value="F:zinc ion binding"/>
    <property type="evidence" value="ECO:0007669"/>
    <property type="project" value="UniProtKB-KW"/>
</dbReference>
<evidence type="ECO:0000313" key="8">
    <source>
        <dbReference type="Proteomes" id="UP000247233"/>
    </source>
</evidence>
<dbReference type="RefSeq" id="XP_025401911.1">
    <property type="nucleotide sequence ID" value="XM_025540889.1"/>
</dbReference>
<dbReference type="PROSITE" id="PS50865">
    <property type="entry name" value="ZF_MYND_2"/>
    <property type="match status" value="1"/>
</dbReference>
<keyword evidence="8" id="KW-1185">Reference proteome</keyword>
<keyword evidence="3" id="KW-0862">Zinc</keyword>
<comment type="caution">
    <text evidence="7">The sequence shown here is derived from an EMBL/GenBank/DDBJ whole genome shotgun (WGS) entry which is preliminary data.</text>
</comment>
<dbReference type="PROSITE" id="PS01360">
    <property type="entry name" value="ZF_MYND_1"/>
    <property type="match status" value="1"/>
</dbReference>
<gene>
    <name evidence="7" type="ORF">BO70DRAFT_331754</name>
</gene>
<dbReference type="EMBL" id="MSFL01000005">
    <property type="protein sequence ID" value="PWY88375.1"/>
    <property type="molecule type" value="Genomic_DNA"/>
</dbReference>
<dbReference type="InterPro" id="IPR024119">
    <property type="entry name" value="TF_DEAF-1"/>
</dbReference>
<evidence type="ECO:0000256" key="2">
    <source>
        <dbReference type="ARBA" id="ARBA00022771"/>
    </source>
</evidence>
<evidence type="ECO:0000256" key="1">
    <source>
        <dbReference type="ARBA" id="ARBA00022723"/>
    </source>
</evidence>
<dbReference type="InterPro" id="IPR002893">
    <property type="entry name" value="Znf_MYND"/>
</dbReference>
<reference evidence="7 8" key="1">
    <citation type="submission" date="2016-12" db="EMBL/GenBank/DDBJ databases">
        <title>The genomes of Aspergillus section Nigri reveals drivers in fungal speciation.</title>
        <authorList>
            <consortium name="DOE Joint Genome Institute"/>
            <person name="Vesth T.C."/>
            <person name="Nybo J."/>
            <person name="Theobald S."/>
            <person name="Brandl J."/>
            <person name="Frisvad J.C."/>
            <person name="Nielsen K.F."/>
            <person name="Lyhne E.K."/>
            <person name="Kogle M.E."/>
            <person name="Kuo A."/>
            <person name="Riley R."/>
            <person name="Clum A."/>
            <person name="Nolan M."/>
            <person name="Lipzen A."/>
            <person name="Salamov A."/>
            <person name="Henrissat B."/>
            <person name="Wiebenga A."/>
            <person name="De Vries R.P."/>
            <person name="Grigoriev I.V."/>
            <person name="Mortensen U.H."/>
            <person name="Andersen M.R."/>
            <person name="Baker S.E."/>
        </authorList>
    </citation>
    <scope>NUCLEOTIDE SEQUENCE [LARGE SCALE GENOMIC DNA]</scope>
    <source>
        <strain evidence="7 8">CBS 117.55</strain>
    </source>
</reference>
<name>A0A317WQN7_9EURO</name>
<dbReference type="Pfam" id="PF01753">
    <property type="entry name" value="zf-MYND"/>
    <property type="match status" value="1"/>
</dbReference>
<protein>
    <submittedName>
        <fullName evidence="7">Putative MYND domain protein</fullName>
    </submittedName>
</protein>
<evidence type="ECO:0000256" key="3">
    <source>
        <dbReference type="ARBA" id="ARBA00022833"/>
    </source>
</evidence>
<keyword evidence="1" id="KW-0479">Metal-binding</keyword>
<dbReference type="GO" id="GO:0005634">
    <property type="term" value="C:nucleus"/>
    <property type="evidence" value="ECO:0007669"/>
    <property type="project" value="TreeGrafter"/>
</dbReference>
<dbReference type="GeneID" id="37063126"/>